<dbReference type="SUPFAM" id="SSF49493">
    <property type="entry name" value="HSP40/DnaJ peptide-binding domain"/>
    <property type="match status" value="2"/>
</dbReference>
<dbReference type="InterPro" id="IPR002939">
    <property type="entry name" value="DnaJ_C"/>
</dbReference>
<dbReference type="SUPFAM" id="SSF46565">
    <property type="entry name" value="Chaperone J-domain"/>
    <property type="match status" value="1"/>
</dbReference>
<dbReference type="Pfam" id="PF00226">
    <property type="entry name" value="DnaJ"/>
    <property type="match status" value="1"/>
</dbReference>
<dbReference type="GO" id="GO:0008270">
    <property type="term" value="F:zinc ion binding"/>
    <property type="evidence" value="ECO:0007669"/>
    <property type="project" value="UniProtKB-KW"/>
</dbReference>
<keyword evidence="4 6" id="KW-0862">Zinc</keyword>
<dbReference type="GO" id="GO:0042026">
    <property type="term" value="P:protein refolding"/>
    <property type="evidence" value="ECO:0007669"/>
    <property type="project" value="TreeGrafter"/>
</dbReference>
<dbReference type="InterPro" id="IPR018253">
    <property type="entry name" value="DnaJ_domain_CS"/>
</dbReference>
<evidence type="ECO:0000256" key="1">
    <source>
        <dbReference type="ARBA" id="ARBA00022723"/>
    </source>
</evidence>
<dbReference type="FunFam" id="2.60.260.20:FF:000005">
    <property type="entry name" value="Chaperone protein dnaJ 1, mitochondrial"/>
    <property type="match status" value="1"/>
</dbReference>
<evidence type="ECO:0000313" key="9">
    <source>
        <dbReference type="EMBL" id="KAH9287649.1"/>
    </source>
</evidence>
<dbReference type="PANTHER" id="PTHR43096:SF52">
    <property type="entry name" value="DNAJ HOMOLOG 1, MITOCHONDRIAL-RELATED"/>
    <property type="match status" value="1"/>
</dbReference>
<dbReference type="HAMAP" id="MF_01152">
    <property type="entry name" value="DnaJ"/>
    <property type="match status" value="1"/>
</dbReference>
<dbReference type="GO" id="GO:0005737">
    <property type="term" value="C:cytoplasm"/>
    <property type="evidence" value="ECO:0007669"/>
    <property type="project" value="TreeGrafter"/>
</dbReference>
<keyword evidence="10" id="KW-1185">Reference proteome</keyword>
<feature type="non-terminal residue" evidence="9">
    <location>
        <position position="394"/>
    </location>
</feature>
<evidence type="ECO:0000256" key="5">
    <source>
        <dbReference type="ARBA" id="ARBA00023186"/>
    </source>
</evidence>
<feature type="domain" description="CR-type" evidence="8">
    <location>
        <begin position="194"/>
        <end position="272"/>
    </location>
</feature>
<dbReference type="CDD" id="cd06257">
    <property type="entry name" value="DnaJ"/>
    <property type="match status" value="1"/>
</dbReference>
<dbReference type="FunFam" id="2.10.230.10:FF:000002">
    <property type="entry name" value="Molecular chaperone DnaJ"/>
    <property type="match status" value="1"/>
</dbReference>
<dbReference type="GO" id="GO:0009408">
    <property type="term" value="P:response to heat"/>
    <property type="evidence" value="ECO:0007669"/>
    <property type="project" value="InterPro"/>
</dbReference>
<organism evidence="9 10">
    <name type="scientific">Taxus chinensis</name>
    <name type="common">Chinese yew</name>
    <name type="synonym">Taxus wallichiana var. chinensis</name>
    <dbReference type="NCBI Taxonomy" id="29808"/>
    <lineage>
        <taxon>Eukaryota</taxon>
        <taxon>Viridiplantae</taxon>
        <taxon>Streptophyta</taxon>
        <taxon>Embryophyta</taxon>
        <taxon>Tracheophyta</taxon>
        <taxon>Spermatophyta</taxon>
        <taxon>Pinopsida</taxon>
        <taxon>Pinidae</taxon>
        <taxon>Conifers II</taxon>
        <taxon>Cupressales</taxon>
        <taxon>Taxaceae</taxon>
        <taxon>Taxus</taxon>
    </lineage>
</organism>
<name>A0AA38EY74_TAXCH</name>
<accession>A0AA38EY74</accession>
<reference evidence="9 10" key="1">
    <citation type="journal article" date="2021" name="Nat. Plants">
        <title>The Taxus genome provides insights into paclitaxel biosynthesis.</title>
        <authorList>
            <person name="Xiong X."/>
            <person name="Gou J."/>
            <person name="Liao Q."/>
            <person name="Li Y."/>
            <person name="Zhou Q."/>
            <person name="Bi G."/>
            <person name="Li C."/>
            <person name="Du R."/>
            <person name="Wang X."/>
            <person name="Sun T."/>
            <person name="Guo L."/>
            <person name="Liang H."/>
            <person name="Lu P."/>
            <person name="Wu Y."/>
            <person name="Zhang Z."/>
            <person name="Ro D.K."/>
            <person name="Shang Y."/>
            <person name="Huang S."/>
            <person name="Yan J."/>
        </authorList>
    </citation>
    <scope>NUCLEOTIDE SEQUENCE [LARGE SCALE GENOMIC DNA]</scope>
    <source>
        <strain evidence="9">Ta-2019</strain>
    </source>
</reference>
<dbReference type="PROSITE" id="PS50076">
    <property type="entry name" value="DNAJ_2"/>
    <property type="match status" value="1"/>
</dbReference>
<feature type="domain" description="J" evidence="7">
    <location>
        <begin position="54"/>
        <end position="119"/>
    </location>
</feature>
<dbReference type="InterPro" id="IPR001305">
    <property type="entry name" value="HSP_DnaJ_Cys-rich_dom"/>
</dbReference>
<proteinExistence type="inferred from homology"/>
<dbReference type="GO" id="GO:0005524">
    <property type="term" value="F:ATP binding"/>
    <property type="evidence" value="ECO:0007669"/>
    <property type="project" value="InterPro"/>
</dbReference>
<evidence type="ECO:0000256" key="6">
    <source>
        <dbReference type="PROSITE-ProRule" id="PRU00546"/>
    </source>
</evidence>
<dbReference type="GO" id="GO:0051082">
    <property type="term" value="F:unfolded protein binding"/>
    <property type="evidence" value="ECO:0007669"/>
    <property type="project" value="InterPro"/>
</dbReference>
<keyword evidence="5" id="KW-0143">Chaperone</keyword>
<keyword evidence="2" id="KW-0677">Repeat</keyword>
<dbReference type="PROSITE" id="PS00636">
    <property type="entry name" value="DNAJ_1"/>
    <property type="match status" value="1"/>
</dbReference>
<dbReference type="InterPro" id="IPR001623">
    <property type="entry name" value="DnaJ_domain"/>
</dbReference>
<evidence type="ECO:0000259" key="7">
    <source>
        <dbReference type="PROSITE" id="PS50076"/>
    </source>
</evidence>
<dbReference type="InterPro" id="IPR036410">
    <property type="entry name" value="HSP_DnaJ_Cys-rich_dom_sf"/>
</dbReference>
<gene>
    <name evidence="9" type="ORF">KI387_031766</name>
</gene>
<dbReference type="InterPro" id="IPR036869">
    <property type="entry name" value="J_dom_sf"/>
</dbReference>
<keyword evidence="3 6" id="KW-0863">Zinc-finger</keyword>
<dbReference type="GO" id="GO:0031072">
    <property type="term" value="F:heat shock protein binding"/>
    <property type="evidence" value="ECO:0007669"/>
    <property type="project" value="InterPro"/>
</dbReference>
<dbReference type="AlphaFoldDB" id="A0AA38EY74"/>
<dbReference type="PRINTS" id="PR00625">
    <property type="entry name" value="JDOMAIN"/>
</dbReference>
<dbReference type="InterPro" id="IPR012724">
    <property type="entry name" value="DnaJ"/>
</dbReference>
<dbReference type="SUPFAM" id="SSF57938">
    <property type="entry name" value="DnaJ/Hsp40 cysteine-rich domain"/>
    <property type="match status" value="1"/>
</dbReference>
<dbReference type="Pfam" id="PF01556">
    <property type="entry name" value="DnaJ_C"/>
    <property type="match status" value="1"/>
</dbReference>
<evidence type="ECO:0000256" key="2">
    <source>
        <dbReference type="ARBA" id="ARBA00022737"/>
    </source>
</evidence>
<evidence type="ECO:0000259" key="8">
    <source>
        <dbReference type="PROSITE" id="PS51188"/>
    </source>
</evidence>
<dbReference type="PANTHER" id="PTHR43096">
    <property type="entry name" value="DNAJ HOMOLOG 1, MITOCHONDRIAL-RELATED"/>
    <property type="match status" value="1"/>
</dbReference>
<dbReference type="CDD" id="cd10747">
    <property type="entry name" value="DnaJ_C"/>
    <property type="match status" value="1"/>
</dbReference>
<dbReference type="Proteomes" id="UP000824469">
    <property type="component" value="Unassembled WGS sequence"/>
</dbReference>
<dbReference type="SMART" id="SM00271">
    <property type="entry name" value="DnaJ"/>
    <property type="match status" value="1"/>
</dbReference>
<feature type="zinc finger region" description="CR-type" evidence="6">
    <location>
        <begin position="194"/>
        <end position="272"/>
    </location>
</feature>
<evidence type="ECO:0000256" key="4">
    <source>
        <dbReference type="ARBA" id="ARBA00022833"/>
    </source>
</evidence>
<evidence type="ECO:0000256" key="3">
    <source>
        <dbReference type="ARBA" id="ARBA00022771"/>
    </source>
</evidence>
<dbReference type="Gene3D" id="1.10.287.110">
    <property type="entry name" value="DnaJ domain"/>
    <property type="match status" value="1"/>
</dbReference>
<dbReference type="Gene3D" id="2.60.260.20">
    <property type="entry name" value="Urease metallochaperone UreE, N-terminal domain"/>
    <property type="match status" value="2"/>
</dbReference>
<protein>
    <submittedName>
        <fullName evidence="9">Uncharacterized protein</fullName>
    </submittedName>
</protein>
<comment type="caution">
    <text evidence="9">The sequence shown here is derived from an EMBL/GenBank/DDBJ whole genome shotgun (WGS) entry which is preliminary data.</text>
</comment>
<dbReference type="OMA" id="QDLQYRM"/>
<dbReference type="PROSITE" id="PS51188">
    <property type="entry name" value="ZF_CR"/>
    <property type="match status" value="1"/>
</dbReference>
<dbReference type="NCBIfam" id="NF008035">
    <property type="entry name" value="PRK10767.1"/>
    <property type="match status" value="1"/>
</dbReference>
<dbReference type="Pfam" id="PF00684">
    <property type="entry name" value="DnaJ_CXXCXGXG"/>
    <property type="match status" value="1"/>
</dbReference>
<dbReference type="Gene3D" id="2.10.230.10">
    <property type="entry name" value="Heat shock protein DnaJ, cysteine-rich domain"/>
    <property type="match status" value="1"/>
</dbReference>
<dbReference type="InterPro" id="IPR008971">
    <property type="entry name" value="HSP40/DnaJ_pept-bd"/>
</dbReference>
<keyword evidence="1 6" id="KW-0479">Metal-binding</keyword>
<evidence type="ECO:0000313" key="10">
    <source>
        <dbReference type="Proteomes" id="UP000824469"/>
    </source>
</evidence>
<dbReference type="EMBL" id="JAHRHJ020003813">
    <property type="protein sequence ID" value="KAH9287649.1"/>
    <property type="molecule type" value="Genomic_DNA"/>
</dbReference>
<dbReference type="CDD" id="cd10719">
    <property type="entry name" value="DnaJ_zf"/>
    <property type="match status" value="1"/>
</dbReference>
<sequence length="394" mass="42517">DSNVCSFSGRLSKAYMDQCHSVHQRDSFWDYGVGVIFMNRGFHSTATYCMAAKDYYEILGVNKSASQSEIKKAYYALAKKHHPDVNKADSEAEKKFQEIQHAYEVLKDDEKRALYDKVGPEAFEQAAAGGAPGGPGGAGFGGFGGFSGFGGFGFEDVFGGGLDEALKNMFRQRSFGGEDIKQTLELSFMEAVQGCAKSFSVQTTLPCSTCNGSGVPTGTKPETCRICRGLGTVTMQRGPFRMQSTCTQCGGTGQCIKEFCKACGGKKVVRGTKRVTIDVVPGVDNGETLRMVGYGGADPEGDRPGDLYVVLKVCDDPIFRREGAHIHVDAVISFTQAILGGTIQVPTLTGDVVLKVREGTQHGQQVVLKGKGIKLRNAIQYGNQYVHFRVIIPT</sequence>
<feature type="non-terminal residue" evidence="9">
    <location>
        <position position="1"/>
    </location>
</feature>